<keyword evidence="1" id="KW-0812">Transmembrane</keyword>
<dbReference type="Proteomes" id="UP000280182">
    <property type="component" value="Unassembled WGS sequence"/>
</dbReference>
<dbReference type="OrthoDB" id="2235439at2"/>
<protein>
    <submittedName>
        <fullName evidence="2">Uncharacterized protein</fullName>
    </submittedName>
</protein>
<feature type="transmembrane region" description="Helical" evidence="1">
    <location>
        <begin position="44"/>
        <end position="68"/>
    </location>
</feature>
<name>A0A3R9JZM0_STROR</name>
<proteinExistence type="predicted"/>
<dbReference type="EMBL" id="RJPJ01000007">
    <property type="protein sequence ID" value="RSJ66980.1"/>
    <property type="molecule type" value="Genomic_DNA"/>
</dbReference>
<dbReference type="RefSeq" id="WP_125395217.1">
    <property type="nucleotide sequence ID" value="NZ_RJPJ01000007.1"/>
</dbReference>
<comment type="caution">
    <text evidence="2">The sequence shown here is derived from an EMBL/GenBank/DDBJ whole genome shotgun (WGS) entry which is preliminary data.</text>
</comment>
<evidence type="ECO:0000313" key="2">
    <source>
        <dbReference type="EMBL" id="RSJ66980.1"/>
    </source>
</evidence>
<gene>
    <name evidence="2" type="ORF">D8802_06190</name>
</gene>
<sequence length="86" mass="9435">MALLIQEVVDEPGCAGCGCGAILVPIVIVYLFRDSIISGIISLLSGLLTVALWLLGFVLVAILGFYLIKYLIEFLKNREQKNHDNN</sequence>
<dbReference type="AlphaFoldDB" id="A0A3R9JZM0"/>
<feature type="transmembrane region" description="Helical" evidence="1">
    <location>
        <begin position="12"/>
        <end position="32"/>
    </location>
</feature>
<organism evidence="2 3">
    <name type="scientific">Streptococcus oralis</name>
    <dbReference type="NCBI Taxonomy" id="1303"/>
    <lineage>
        <taxon>Bacteria</taxon>
        <taxon>Bacillati</taxon>
        <taxon>Bacillota</taxon>
        <taxon>Bacilli</taxon>
        <taxon>Lactobacillales</taxon>
        <taxon>Streptococcaceae</taxon>
        <taxon>Streptococcus</taxon>
    </lineage>
</organism>
<reference evidence="2 3" key="1">
    <citation type="submission" date="2018-11" db="EMBL/GenBank/DDBJ databases">
        <title>Species Designations Belie Phenotypic and Genotypic Heterogeneity in Oral Streptococci.</title>
        <authorList>
            <person name="Velsko I."/>
        </authorList>
    </citation>
    <scope>NUCLEOTIDE SEQUENCE [LARGE SCALE GENOMIC DNA]</scope>
    <source>
        <strain evidence="2 3">BCC12</strain>
    </source>
</reference>
<keyword evidence="1" id="KW-0472">Membrane</keyword>
<evidence type="ECO:0000256" key="1">
    <source>
        <dbReference type="SAM" id="Phobius"/>
    </source>
</evidence>
<evidence type="ECO:0000313" key="3">
    <source>
        <dbReference type="Proteomes" id="UP000280182"/>
    </source>
</evidence>
<keyword evidence="1" id="KW-1133">Transmembrane helix</keyword>
<accession>A0A3R9JZM0</accession>